<accession>A0ABU7KA38</accession>
<sequence>MTGTGSGPPDPTADQVAAIEWAKAFEAISPDSFAPAVVALRARYGHKYVIRRSGRLWIATDVDPATETAPTIIEDNLTHFVAALESPGPRVGAPFDHPTQ</sequence>
<comment type="caution">
    <text evidence="1">The sequence shown here is derived from an EMBL/GenBank/DDBJ whole genome shotgun (WGS) entry which is preliminary data.</text>
</comment>
<protein>
    <submittedName>
        <fullName evidence="1">Uncharacterized protein</fullName>
    </submittedName>
</protein>
<reference evidence="1 2" key="1">
    <citation type="submission" date="2023-08" db="EMBL/GenBank/DDBJ databases">
        <authorList>
            <person name="Girao M."/>
            <person name="Carvalho M.F."/>
        </authorList>
    </citation>
    <scope>NUCLEOTIDE SEQUENCE [LARGE SCALE GENOMIC DNA]</scope>
    <source>
        <strain evidence="1 2">CT-R113</strain>
    </source>
</reference>
<keyword evidence="2" id="KW-1185">Reference proteome</keyword>
<dbReference type="Proteomes" id="UP001356095">
    <property type="component" value="Unassembled WGS sequence"/>
</dbReference>
<proteinExistence type="predicted"/>
<name>A0ABU7KA38_9ACTN</name>
<dbReference type="RefSeq" id="WP_330092886.1">
    <property type="nucleotide sequence ID" value="NZ_JAUZMY010000017.1"/>
</dbReference>
<organism evidence="1 2">
    <name type="scientific">Nocardiopsis codii</name>
    <dbReference type="NCBI Taxonomy" id="3065942"/>
    <lineage>
        <taxon>Bacteria</taxon>
        <taxon>Bacillati</taxon>
        <taxon>Actinomycetota</taxon>
        <taxon>Actinomycetes</taxon>
        <taxon>Streptosporangiales</taxon>
        <taxon>Nocardiopsidaceae</taxon>
        <taxon>Nocardiopsis</taxon>
    </lineage>
</organism>
<evidence type="ECO:0000313" key="2">
    <source>
        <dbReference type="Proteomes" id="UP001356095"/>
    </source>
</evidence>
<dbReference type="EMBL" id="JAUZMY010000017">
    <property type="protein sequence ID" value="MEE2039111.1"/>
    <property type="molecule type" value="Genomic_DNA"/>
</dbReference>
<gene>
    <name evidence="1" type="ORF">Q8791_18005</name>
</gene>
<evidence type="ECO:0000313" key="1">
    <source>
        <dbReference type="EMBL" id="MEE2039111.1"/>
    </source>
</evidence>